<evidence type="ECO:0000256" key="4">
    <source>
        <dbReference type="ARBA" id="ARBA00022980"/>
    </source>
</evidence>
<dbReference type="AlphaFoldDB" id="A0A2A6CDC8"/>
<dbReference type="OrthoDB" id="2014905at2759"/>
<evidence type="ECO:0000256" key="9">
    <source>
        <dbReference type="ARBA" id="ARBA00045766"/>
    </source>
</evidence>
<accession>A0A2A6CDC8</accession>
<organism evidence="10 11">
    <name type="scientific">Pristionchus pacificus</name>
    <name type="common">Parasitic nematode worm</name>
    <dbReference type="NCBI Taxonomy" id="54126"/>
    <lineage>
        <taxon>Eukaryota</taxon>
        <taxon>Metazoa</taxon>
        <taxon>Ecdysozoa</taxon>
        <taxon>Nematoda</taxon>
        <taxon>Chromadorea</taxon>
        <taxon>Rhabditida</taxon>
        <taxon>Rhabditina</taxon>
        <taxon>Diplogasteromorpha</taxon>
        <taxon>Diplogasteroidea</taxon>
        <taxon>Neodiplogasteridae</taxon>
        <taxon>Pristionchus</taxon>
    </lineage>
</organism>
<reference evidence="10" key="2">
    <citation type="submission" date="2022-06" db="UniProtKB">
        <authorList>
            <consortium name="EnsemblMetazoa"/>
        </authorList>
    </citation>
    <scope>IDENTIFICATION</scope>
    <source>
        <strain evidence="10">PS312</strain>
    </source>
</reference>
<evidence type="ECO:0000313" key="11">
    <source>
        <dbReference type="Proteomes" id="UP000005239"/>
    </source>
</evidence>
<evidence type="ECO:0000256" key="6">
    <source>
        <dbReference type="ARBA" id="ARBA00023274"/>
    </source>
</evidence>
<dbReference type="GO" id="GO:0006412">
    <property type="term" value="P:translation"/>
    <property type="evidence" value="ECO:0007669"/>
    <property type="project" value="InterPro"/>
</dbReference>
<protein>
    <recommendedName>
        <fullName evidence="7">Large ribosomal subunit protein bL32m</fullName>
    </recommendedName>
    <alternativeName>
        <fullName evidence="8">39S ribosomal protein L32, mitochondrial</fullName>
    </alternativeName>
</protein>
<comment type="subcellular location">
    <subcellularLocation>
        <location evidence="1">Mitochondrion</location>
    </subcellularLocation>
</comment>
<dbReference type="GO" id="GO:0003735">
    <property type="term" value="F:structural constituent of ribosome"/>
    <property type="evidence" value="ECO:0000318"/>
    <property type="project" value="GO_Central"/>
</dbReference>
<evidence type="ECO:0000256" key="1">
    <source>
        <dbReference type="ARBA" id="ARBA00004173"/>
    </source>
</evidence>
<accession>A0A8R1Z5G2</accession>
<proteinExistence type="inferred from homology"/>
<reference evidence="11" key="1">
    <citation type="journal article" date="2008" name="Nat. Genet.">
        <title>The Pristionchus pacificus genome provides a unique perspective on nematode lifestyle and parasitism.</title>
        <authorList>
            <person name="Dieterich C."/>
            <person name="Clifton S.W."/>
            <person name="Schuster L.N."/>
            <person name="Chinwalla A."/>
            <person name="Delehaunty K."/>
            <person name="Dinkelacker I."/>
            <person name="Fulton L."/>
            <person name="Fulton R."/>
            <person name="Godfrey J."/>
            <person name="Minx P."/>
            <person name="Mitreva M."/>
            <person name="Roeseler W."/>
            <person name="Tian H."/>
            <person name="Witte H."/>
            <person name="Yang S.P."/>
            <person name="Wilson R.K."/>
            <person name="Sommer R.J."/>
        </authorList>
    </citation>
    <scope>NUCLEOTIDE SEQUENCE [LARGE SCALE GENOMIC DNA]</scope>
    <source>
        <strain evidence="11">PS312</strain>
    </source>
</reference>
<dbReference type="InterPro" id="IPR011332">
    <property type="entry name" value="Ribosomal_zn-bd"/>
</dbReference>
<dbReference type="EnsemblMetazoa" id="PPA43227.1">
    <property type="protein sequence ID" value="PPA43227.1"/>
    <property type="gene ID" value="WBGene00281596"/>
</dbReference>
<dbReference type="PANTHER" id="PTHR21026:SF2">
    <property type="entry name" value="LARGE RIBOSOMAL SUBUNIT PROTEIN BL32M"/>
    <property type="match status" value="1"/>
</dbReference>
<dbReference type="GO" id="GO:0005762">
    <property type="term" value="C:mitochondrial large ribosomal subunit"/>
    <property type="evidence" value="ECO:0000318"/>
    <property type="project" value="GO_Central"/>
</dbReference>
<dbReference type="PANTHER" id="PTHR21026">
    <property type="entry name" value="39S RIBOSOMAL PROTEIN L32, MITOCHONDRIAL"/>
    <property type="match status" value="1"/>
</dbReference>
<comment type="similarity">
    <text evidence="2">Belongs to the bacterial ribosomal protein bL32 family.</text>
</comment>
<evidence type="ECO:0000313" key="10">
    <source>
        <dbReference type="EnsemblMetazoa" id="PPA43227.1"/>
    </source>
</evidence>
<keyword evidence="6" id="KW-0687">Ribonucleoprotein</keyword>
<dbReference type="NCBIfam" id="TIGR01031">
    <property type="entry name" value="rpmF_bact"/>
    <property type="match status" value="1"/>
</dbReference>
<dbReference type="InterPro" id="IPR002677">
    <property type="entry name" value="Ribosomal_bL32"/>
</dbReference>
<keyword evidence="4" id="KW-0689">Ribosomal protein</keyword>
<keyword evidence="11" id="KW-1185">Reference proteome</keyword>
<gene>
    <name evidence="10" type="primary">WBGene00281596</name>
</gene>
<evidence type="ECO:0000256" key="5">
    <source>
        <dbReference type="ARBA" id="ARBA00023128"/>
    </source>
</evidence>
<evidence type="ECO:0000256" key="8">
    <source>
        <dbReference type="ARBA" id="ARBA00042577"/>
    </source>
</evidence>
<keyword evidence="3" id="KW-0809">Transit peptide</keyword>
<comment type="function">
    <text evidence="9">Component of the mitochondrial large ribosomal subunit (mt-LSU). The mitochondrial ribosome (mitoribosome) is a large ribonucleoprotein complex responsible for the synthesis of proteins inside mitochondria.</text>
</comment>
<sequence length="228" mass="25937">MNFQRTVVKNCSLCLCFSVSICCWTISIDCPPFRQMLRRAVARLNTAVDDVIRRTLGAPPPLAPAMALAAPSASDASSAPHAAAALGSWTVADMAEQMRTLWGVPKYRTSHPKKQTRKFAYTRLLTPIEDVTTCEQCGEKHEVHTICGSCYEKVRLLTNMIKERMLAYNPYKGERPPKEVEVRFSDEQIRAEQERVEEEKKGEIKDGVRVVELEQPRPSWFRRVERQP</sequence>
<keyword evidence="5" id="KW-0496">Mitochondrion</keyword>
<evidence type="ECO:0000256" key="3">
    <source>
        <dbReference type="ARBA" id="ARBA00022946"/>
    </source>
</evidence>
<evidence type="ECO:0000256" key="2">
    <source>
        <dbReference type="ARBA" id="ARBA00008560"/>
    </source>
</evidence>
<dbReference type="Pfam" id="PF01783">
    <property type="entry name" value="Ribosomal_L32p"/>
    <property type="match status" value="1"/>
</dbReference>
<dbReference type="SUPFAM" id="SSF57829">
    <property type="entry name" value="Zn-binding ribosomal proteins"/>
    <property type="match status" value="1"/>
</dbReference>
<dbReference type="InterPro" id="IPR051991">
    <property type="entry name" value="Mitoribosomal_protein_bL32"/>
</dbReference>
<name>A0A2A6CDC8_PRIPA</name>
<dbReference type="Proteomes" id="UP000005239">
    <property type="component" value="Unassembled WGS sequence"/>
</dbReference>
<evidence type="ECO:0000256" key="7">
    <source>
        <dbReference type="ARBA" id="ARBA00039935"/>
    </source>
</evidence>